<dbReference type="Pfam" id="PF09084">
    <property type="entry name" value="NMT1"/>
    <property type="match status" value="1"/>
</dbReference>
<dbReference type="EMBL" id="MRAE01000001">
    <property type="protein sequence ID" value="OOO69945.1"/>
    <property type="molecule type" value="Genomic_DNA"/>
</dbReference>
<comment type="similarity">
    <text evidence="2">Belongs to the bacterial solute-binding protein SsuA/TauA family.</text>
</comment>
<feature type="domain" description="SsuA/THI5-like" evidence="5">
    <location>
        <begin position="53"/>
        <end position="260"/>
    </location>
</feature>
<dbReference type="Gene3D" id="3.40.190.10">
    <property type="entry name" value="Periplasmic binding protein-like II"/>
    <property type="match status" value="2"/>
</dbReference>
<dbReference type="GO" id="GO:0042597">
    <property type="term" value="C:periplasmic space"/>
    <property type="evidence" value="ECO:0007669"/>
    <property type="project" value="UniProtKB-SubCell"/>
</dbReference>
<dbReference type="InterPro" id="IPR015168">
    <property type="entry name" value="SsuA/THI5"/>
</dbReference>
<evidence type="ECO:0000259" key="5">
    <source>
        <dbReference type="Pfam" id="PF09084"/>
    </source>
</evidence>
<protein>
    <recommendedName>
        <fullName evidence="5">SsuA/THI5-like domain-containing protein</fullName>
    </recommendedName>
</protein>
<reference evidence="6 7" key="1">
    <citation type="submission" date="2016-12" db="EMBL/GenBank/DDBJ databases">
        <title>Clostridium tepidum sp. nov., a close relative of Clostridium sporogenes and Clostridium botulinum Group I.</title>
        <authorList>
            <person name="Dobritsa A.P."/>
            <person name="Kutumbaka K.K."/>
            <person name="Werner K."/>
            <person name="Wiedmann M."/>
            <person name="Asmus A."/>
            <person name="Samadpour M."/>
        </authorList>
    </citation>
    <scope>NUCLEOTIDE SEQUENCE [LARGE SCALE GENOMIC DNA]</scope>
    <source>
        <strain evidence="6 7">IEH 97212</strain>
    </source>
</reference>
<evidence type="ECO:0000256" key="2">
    <source>
        <dbReference type="ARBA" id="ARBA00010742"/>
    </source>
</evidence>
<accession>A0A1S9IIA5</accession>
<name>A0A1S9IIA5_9CLOT</name>
<dbReference type="Proteomes" id="UP000190256">
    <property type="component" value="Unassembled WGS sequence"/>
</dbReference>
<feature type="compositionally biased region" description="Low complexity" evidence="4">
    <location>
        <begin position="13"/>
        <end position="23"/>
    </location>
</feature>
<keyword evidence="3" id="KW-0732">Signal</keyword>
<organism evidence="6 7">
    <name type="scientific">Clostridium tepidum</name>
    <dbReference type="NCBI Taxonomy" id="1962263"/>
    <lineage>
        <taxon>Bacteria</taxon>
        <taxon>Bacillati</taxon>
        <taxon>Bacillota</taxon>
        <taxon>Clostridia</taxon>
        <taxon>Eubacteriales</taxon>
        <taxon>Clostridiaceae</taxon>
        <taxon>Clostridium</taxon>
    </lineage>
</organism>
<dbReference type="SUPFAM" id="SSF53850">
    <property type="entry name" value="Periplasmic binding protein-like II"/>
    <property type="match status" value="1"/>
</dbReference>
<dbReference type="STRING" id="1962263.BS637_08170"/>
<dbReference type="PANTHER" id="PTHR30024:SF47">
    <property type="entry name" value="TAURINE-BINDING PERIPLASMIC PROTEIN"/>
    <property type="match status" value="1"/>
</dbReference>
<dbReference type="PANTHER" id="PTHR30024">
    <property type="entry name" value="ALIPHATIC SULFONATES-BINDING PROTEIN-RELATED"/>
    <property type="match status" value="1"/>
</dbReference>
<sequence length="331" mass="35779">MVACNKGNKADSKATSNANTATTKESELEAMKKEPAYGKPVKYWLSDGCTSGPVVADKLGYYKEAGLKAEGVKGSSYTEALGTGATDVAVGHIATMLVPATNGVNLTFVGGAHVGCKSIYVLNDSKYKKTVDMKGTKIAVPNGIGASDYNITALLLNADGVNPLKDVELTQVETSACIAAMERKEISGALLSDTFAYDMVKEGKLRRVRSLTYDKDFQTQPCCVIAMNATYVKENPIHAKLIASCVKKAHEWMRNNPEEATQMLLDEGLNSGSLEKNVELNKTLKFGPTDEFTEAGLRKIAKEYIKLDLITSTDNIEDVMSKVWNPQAPEK</sequence>
<gene>
    <name evidence="6" type="ORF">BS638_00760</name>
</gene>
<evidence type="ECO:0000313" key="7">
    <source>
        <dbReference type="Proteomes" id="UP000190256"/>
    </source>
</evidence>
<comment type="subcellular location">
    <subcellularLocation>
        <location evidence="1">Periplasm</location>
    </subcellularLocation>
</comment>
<feature type="region of interest" description="Disordered" evidence="4">
    <location>
        <begin position="1"/>
        <end position="31"/>
    </location>
</feature>
<evidence type="ECO:0000256" key="1">
    <source>
        <dbReference type="ARBA" id="ARBA00004418"/>
    </source>
</evidence>
<comment type="caution">
    <text evidence="6">The sequence shown here is derived from an EMBL/GenBank/DDBJ whole genome shotgun (WGS) entry which is preliminary data.</text>
</comment>
<evidence type="ECO:0000256" key="4">
    <source>
        <dbReference type="SAM" id="MobiDB-lite"/>
    </source>
</evidence>
<evidence type="ECO:0000256" key="3">
    <source>
        <dbReference type="ARBA" id="ARBA00022729"/>
    </source>
</evidence>
<evidence type="ECO:0000313" key="6">
    <source>
        <dbReference type="EMBL" id="OOO69945.1"/>
    </source>
</evidence>
<proteinExistence type="inferred from homology"/>
<dbReference type="AlphaFoldDB" id="A0A1S9IIA5"/>